<comment type="similarity">
    <text evidence="1">Belongs to the GEM family.</text>
</comment>
<comment type="caution">
    <text evidence="3">The sequence shown here is derived from an EMBL/GenBank/DDBJ whole genome shotgun (WGS) entry which is preliminary data.</text>
</comment>
<protein>
    <recommendedName>
        <fullName evidence="2">GRAM domain-containing protein</fullName>
    </recommendedName>
</protein>
<evidence type="ECO:0000256" key="1">
    <source>
        <dbReference type="ARBA" id="ARBA00009414"/>
    </source>
</evidence>
<dbReference type="AlphaFoldDB" id="A0A8T2QT94"/>
<dbReference type="InterPro" id="IPR037848">
    <property type="entry name" value="GEM-like"/>
</dbReference>
<sequence>MANEAKPPSAAASNPYVLLTPCTNPSNAMTDRVTKMGTYVEETVANVWQHLKTCPSLIDTTIGKLSRGTKTLVAGGFQRVFKQSFETSEKEKLLDTFSCFLSTTSNPISGNLFVSTKRIAFLSDQPLLHYENLQQIWSYYKVMIPLENVSTISILKNPQNQLEKFIQVICHDHYDFWFLGFISPEKAIKIMQDAKIQSTKCS</sequence>
<evidence type="ECO:0000313" key="3">
    <source>
        <dbReference type="EMBL" id="KAH7287219.1"/>
    </source>
</evidence>
<dbReference type="Proteomes" id="UP000825935">
    <property type="component" value="Chromosome 32"/>
</dbReference>
<evidence type="ECO:0000313" key="4">
    <source>
        <dbReference type="Proteomes" id="UP000825935"/>
    </source>
</evidence>
<dbReference type="EMBL" id="CM035437">
    <property type="protein sequence ID" value="KAH7287219.1"/>
    <property type="molecule type" value="Genomic_DNA"/>
</dbReference>
<proteinExistence type="inferred from homology"/>
<dbReference type="PANTHER" id="PTHR31969">
    <property type="entry name" value="GEM-LIKE PROTEIN 2"/>
    <property type="match status" value="1"/>
</dbReference>
<accession>A0A8T2QT94</accession>
<dbReference type="Gene3D" id="2.30.29.30">
    <property type="entry name" value="Pleckstrin-homology domain (PH domain)/Phosphotyrosine-binding domain (PTB)"/>
    <property type="match status" value="1"/>
</dbReference>
<dbReference type="SMART" id="SM00568">
    <property type="entry name" value="GRAM"/>
    <property type="match status" value="1"/>
</dbReference>
<organism evidence="3 4">
    <name type="scientific">Ceratopteris richardii</name>
    <name type="common">Triangle waterfern</name>
    <dbReference type="NCBI Taxonomy" id="49495"/>
    <lineage>
        <taxon>Eukaryota</taxon>
        <taxon>Viridiplantae</taxon>
        <taxon>Streptophyta</taxon>
        <taxon>Embryophyta</taxon>
        <taxon>Tracheophyta</taxon>
        <taxon>Polypodiopsida</taxon>
        <taxon>Polypodiidae</taxon>
        <taxon>Polypodiales</taxon>
        <taxon>Pteridineae</taxon>
        <taxon>Pteridaceae</taxon>
        <taxon>Parkerioideae</taxon>
        <taxon>Ceratopteris</taxon>
    </lineage>
</organism>
<dbReference type="Pfam" id="PF02893">
    <property type="entry name" value="GRAM"/>
    <property type="match status" value="1"/>
</dbReference>
<dbReference type="OrthoDB" id="640718at2759"/>
<feature type="domain" description="GRAM" evidence="2">
    <location>
        <begin position="79"/>
        <end position="156"/>
    </location>
</feature>
<dbReference type="InterPro" id="IPR004182">
    <property type="entry name" value="GRAM"/>
</dbReference>
<name>A0A8T2QT94_CERRI</name>
<dbReference type="OMA" id="GLQWESE"/>
<gene>
    <name evidence="3" type="ORF">KP509_32G044500</name>
</gene>
<evidence type="ECO:0000259" key="2">
    <source>
        <dbReference type="SMART" id="SM00568"/>
    </source>
</evidence>
<dbReference type="InterPro" id="IPR011993">
    <property type="entry name" value="PH-like_dom_sf"/>
</dbReference>
<reference evidence="3" key="1">
    <citation type="submission" date="2021-08" db="EMBL/GenBank/DDBJ databases">
        <title>WGS assembly of Ceratopteris richardii.</title>
        <authorList>
            <person name="Marchant D.B."/>
            <person name="Chen G."/>
            <person name="Jenkins J."/>
            <person name="Shu S."/>
            <person name="Leebens-Mack J."/>
            <person name="Grimwood J."/>
            <person name="Schmutz J."/>
            <person name="Soltis P."/>
            <person name="Soltis D."/>
            <person name="Chen Z.-H."/>
        </authorList>
    </citation>
    <scope>NUCLEOTIDE SEQUENCE</scope>
    <source>
        <strain evidence="3">Whitten #5841</strain>
        <tissue evidence="3">Leaf</tissue>
    </source>
</reference>
<keyword evidence="4" id="KW-1185">Reference proteome</keyword>